<feature type="region of interest" description="Disordered" evidence="6">
    <location>
        <begin position="276"/>
        <end position="295"/>
    </location>
</feature>
<feature type="domain" description="PHD-type" evidence="8">
    <location>
        <begin position="63"/>
        <end position="115"/>
    </location>
</feature>
<dbReference type="InterPro" id="IPR034732">
    <property type="entry name" value="EPHD"/>
</dbReference>
<keyword evidence="7" id="KW-0472">Membrane</keyword>
<keyword evidence="7" id="KW-0812">Transmembrane</keyword>
<evidence type="ECO:0000256" key="4">
    <source>
        <dbReference type="PROSITE-ProRule" id="PRU00146"/>
    </source>
</evidence>
<keyword evidence="5" id="KW-0175">Coiled coil</keyword>
<feature type="region of interest" description="Disordered" evidence="6">
    <location>
        <begin position="715"/>
        <end position="768"/>
    </location>
</feature>
<dbReference type="InterPro" id="IPR019787">
    <property type="entry name" value="Znf_PHD-finger"/>
</dbReference>
<keyword evidence="3" id="KW-0862">Zinc</keyword>
<dbReference type="EMBL" id="JAVFWL010000003">
    <property type="protein sequence ID" value="KAK6741596.1"/>
    <property type="molecule type" value="Genomic_DNA"/>
</dbReference>
<feature type="coiled-coil region" evidence="5">
    <location>
        <begin position="582"/>
        <end position="616"/>
    </location>
</feature>
<dbReference type="PANTHER" id="PTHR13793:SF164">
    <property type="entry name" value="ALHAMBRA, ISOFORM P"/>
    <property type="match status" value="1"/>
</dbReference>
<evidence type="ECO:0000256" key="1">
    <source>
        <dbReference type="ARBA" id="ARBA00022723"/>
    </source>
</evidence>
<keyword evidence="7" id="KW-1133">Transmembrane helix</keyword>
<dbReference type="InterPro" id="IPR049781">
    <property type="entry name" value="AF10/AF17_PHD"/>
</dbReference>
<feature type="compositionally biased region" description="Polar residues" evidence="6">
    <location>
        <begin position="524"/>
        <end position="533"/>
    </location>
</feature>
<evidence type="ECO:0000256" key="3">
    <source>
        <dbReference type="ARBA" id="ARBA00022833"/>
    </source>
</evidence>
<feature type="region of interest" description="Disordered" evidence="6">
    <location>
        <begin position="622"/>
        <end position="680"/>
    </location>
</feature>
<feature type="transmembrane region" description="Helical" evidence="7">
    <location>
        <begin position="21"/>
        <end position="50"/>
    </location>
</feature>
<comment type="caution">
    <text evidence="10">The sequence shown here is derived from an EMBL/GenBank/DDBJ whole genome shotgun (WGS) entry which is preliminary data.</text>
</comment>
<evidence type="ECO:0000259" key="9">
    <source>
        <dbReference type="PROSITE" id="PS51805"/>
    </source>
</evidence>
<evidence type="ECO:0008006" key="12">
    <source>
        <dbReference type="Google" id="ProtNLM"/>
    </source>
</evidence>
<evidence type="ECO:0000256" key="6">
    <source>
        <dbReference type="SAM" id="MobiDB-lite"/>
    </source>
</evidence>
<dbReference type="PROSITE" id="PS50016">
    <property type="entry name" value="ZF_PHD_2"/>
    <property type="match status" value="2"/>
</dbReference>
<dbReference type="CDD" id="cd20901">
    <property type="entry name" value="CC_AF10"/>
    <property type="match status" value="1"/>
</dbReference>
<dbReference type="SMART" id="SM00249">
    <property type="entry name" value="PHD"/>
    <property type="match status" value="2"/>
</dbReference>
<dbReference type="CDD" id="cd15672">
    <property type="entry name" value="ePHD_AF10_like"/>
    <property type="match status" value="1"/>
</dbReference>
<gene>
    <name evidence="10" type="primary">Necator_chrIII.g10219</name>
    <name evidence="10" type="ORF">RB195_009454</name>
</gene>
<feature type="domain" description="PHD-type" evidence="8">
    <location>
        <begin position="193"/>
        <end position="255"/>
    </location>
</feature>
<evidence type="ECO:0000256" key="7">
    <source>
        <dbReference type="SAM" id="Phobius"/>
    </source>
</evidence>
<dbReference type="InterPro" id="IPR013083">
    <property type="entry name" value="Znf_RING/FYVE/PHD"/>
</dbReference>
<dbReference type="InterPro" id="IPR019786">
    <property type="entry name" value="Zinc_finger_PHD-type_CS"/>
</dbReference>
<dbReference type="InterPro" id="IPR011011">
    <property type="entry name" value="Znf_FYVE_PHD"/>
</dbReference>
<keyword evidence="1" id="KW-0479">Metal-binding</keyword>
<evidence type="ECO:0000256" key="2">
    <source>
        <dbReference type="ARBA" id="ARBA00022771"/>
    </source>
</evidence>
<evidence type="ECO:0000313" key="11">
    <source>
        <dbReference type="Proteomes" id="UP001303046"/>
    </source>
</evidence>
<feature type="compositionally biased region" description="Low complexity" evidence="6">
    <location>
        <begin position="725"/>
        <end position="744"/>
    </location>
</feature>
<evidence type="ECO:0000256" key="5">
    <source>
        <dbReference type="SAM" id="Coils"/>
    </source>
</evidence>
<keyword evidence="2 4" id="KW-0863">Zinc-finger</keyword>
<protein>
    <recommendedName>
        <fullName evidence="12">PHD-finger</fullName>
    </recommendedName>
</protein>
<evidence type="ECO:0000259" key="8">
    <source>
        <dbReference type="PROSITE" id="PS50016"/>
    </source>
</evidence>
<dbReference type="InterPro" id="IPR001965">
    <property type="entry name" value="Znf_PHD"/>
</dbReference>
<accession>A0ABR1CWR8</accession>
<keyword evidence="11" id="KW-1185">Reference proteome</keyword>
<evidence type="ECO:0000313" key="10">
    <source>
        <dbReference type="EMBL" id="KAK6741596.1"/>
    </source>
</evidence>
<proteinExistence type="predicted"/>
<feature type="region of interest" description="Disordered" evidence="6">
    <location>
        <begin position="503"/>
        <end position="559"/>
    </location>
</feature>
<feature type="compositionally biased region" description="Low complexity" evidence="6">
    <location>
        <begin position="629"/>
        <end position="642"/>
    </location>
</feature>
<dbReference type="PROSITE" id="PS01359">
    <property type="entry name" value="ZF_PHD_1"/>
    <property type="match status" value="1"/>
</dbReference>
<reference evidence="10 11" key="1">
    <citation type="submission" date="2023-08" db="EMBL/GenBank/DDBJ databases">
        <title>A Necator americanus chromosomal reference genome.</title>
        <authorList>
            <person name="Ilik V."/>
            <person name="Petrzelkova K.J."/>
            <person name="Pardy F."/>
            <person name="Fuh T."/>
            <person name="Niatou-Singa F.S."/>
            <person name="Gouil Q."/>
            <person name="Baker L."/>
            <person name="Ritchie M.E."/>
            <person name="Jex A.R."/>
            <person name="Gazzola D."/>
            <person name="Li H."/>
            <person name="Toshio Fujiwara R."/>
            <person name="Zhan B."/>
            <person name="Aroian R.V."/>
            <person name="Pafco B."/>
            <person name="Schwarz E.M."/>
        </authorList>
    </citation>
    <scope>NUCLEOTIDE SEQUENCE [LARGE SCALE GENOMIC DNA]</scope>
    <source>
        <strain evidence="10 11">Aroian</strain>
        <tissue evidence="10">Whole animal</tissue>
    </source>
</reference>
<name>A0ABR1CWR8_NECAM</name>
<dbReference type="PANTHER" id="PTHR13793">
    <property type="entry name" value="PHD FINGER PROTEINS"/>
    <property type="match status" value="1"/>
</dbReference>
<organism evidence="10 11">
    <name type="scientific">Necator americanus</name>
    <name type="common">Human hookworm</name>
    <dbReference type="NCBI Taxonomy" id="51031"/>
    <lineage>
        <taxon>Eukaryota</taxon>
        <taxon>Metazoa</taxon>
        <taxon>Ecdysozoa</taxon>
        <taxon>Nematoda</taxon>
        <taxon>Chromadorea</taxon>
        <taxon>Rhabditida</taxon>
        <taxon>Rhabditina</taxon>
        <taxon>Rhabditomorpha</taxon>
        <taxon>Strongyloidea</taxon>
        <taxon>Ancylostomatidae</taxon>
        <taxon>Bunostominae</taxon>
        <taxon>Necator</taxon>
    </lineage>
</organism>
<dbReference type="Proteomes" id="UP001303046">
    <property type="component" value="Unassembled WGS sequence"/>
</dbReference>
<dbReference type="SUPFAM" id="SSF57903">
    <property type="entry name" value="FYVE/PHD zinc finger"/>
    <property type="match status" value="1"/>
</dbReference>
<dbReference type="InterPro" id="IPR050701">
    <property type="entry name" value="Histone_Mod_Regulator"/>
</dbReference>
<sequence>MVSPSLIVVLHQEKRKLVIQLAYAFLTVGSFVMIYRGSVVLPFVSVVFFVNPKFLLNKIAEMLGGCCVCADENGWTDNPLIYCDGPGCEVAVHQGCYGIQEVPEGEWLCAKCHVAANSYTNGEVKRNGPLSNGVGHIEARCELCPFGYGALKRTEQKGWAHVICALYIPEVRFGDVHSMDPVILSDVPMERFEKLCYICANAGDSRAAQMGACMSCNKSGCKRGFHVTCAQQRGLLCEEGGGSKNVKYCGYCEHHLRKAAADPAIKVIPPCRIRAHPSSSQSSVPYEPTPPNSNNSGHMLVDPIPRPEQVGSVIGLTQSTEDSHLINNFSPPLTTSSRSSVALDATPPLSSGGNAVLVVKQEHVLNGPPTNNFNALVNAAVVQAAELTNHNRLGMTSAYMPDANGHHDEKLLVDPVALSSGALTSSVAKVVAVKRSRDAKTEIADKAKRPRTNHRTKSEKALRDLVGPIVSETVSDFHRERIADRTVPSAAVTAVDRRMVTTNATTPSTSHDAPPVQQAPIVNAQPSNPNVIGTSPLALRPQGSSSGGGPSNSTLPSSMEQLLERQWEQGSQFLISQAQFDVAQLLTCLHQLKSENIRLEEQLVQLNRRREHLLSLTSRLSVPLGAPPQQQQQLQQQQQQQQVPSSLNHPPQPTATAVVPQPQPPPPTASLVSPHHSPIVPASSSVPVAAVGVAPHSGPGGSGVEDSLTQLRSLASGTPRPNVRPPSQASSVPSTSSFTSSQPSGAGFVPHVQSRTSANVTSAPPPSIATATLTTPPSTSQPAVLPPTTSAAVVSAELAANISPERLAALNPLINGGFLSRGANQMLGTGNAMDPLITQFLLSQAQHSQQQYLAGNSTANLLARFMMPPISGTNTSVQGAGGIGK</sequence>
<dbReference type="Gene3D" id="3.30.40.10">
    <property type="entry name" value="Zinc/RING finger domain, C3HC4 (zinc finger)"/>
    <property type="match status" value="2"/>
</dbReference>
<dbReference type="CDD" id="cd15574">
    <property type="entry name" value="PHD_AF10_AF17"/>
    <property type="match status" value="1"/>
</dbReference>
<dbReference type="PROSITE" id="PS51805">
    <property type="entry name" value="EPHD"/>
    <property type="match status" value="1"/>
</dbReference>
<dbReference type="Pfam" id="PF13832">
    <property type="entry name" value="zf-HC5HC2H_2"/>
    <property type="match status" value="1"/>
</dbReference>
<dbReference type="Pfam" id="PF13831">
    <property type="entry name" value="PHD_2"/>
    <property type="match status" value="1"/>
</dbReference>
<feature type="domain" description="PHD-type" evidence="9">
    <location>
        <begin position="138"/>
        <end position="256"/>
    </location>
</feature>
<dbReference type="InterPro" id="IPR049773">
    <property type="entry name" value="AF10-like_CC"/>
</dbReference>